<comment type="cofactor">
    <cofactor evidence="1">
        <name>[4Fe-4S] cluster</name>
        <dbReference type="ChEBI" id="CHEBI:49883"/>
    </cofactor>
</comment>
<dbReference type="SFLD" id="SFLDG01062">
    <property type="entry name" value="methyltransferase_(Class_A)"/>
    <property type="match status" value="1"/>
</dbReference>
<dbReference type="Gene3D" id="1.10.150.530">
    <property type="match status" value="1"/>
</dbReference>
<dbReference type="EC" id="2.1.1.-" evidence="15"/>
<keyword evidence="9" id="KW-0949">S-adenosyl-L-methionine</keyword>
<name>A0A3P3XFC2_9SPIR</name>
<evidence type="ECO:0000256" key="12">
    <source>
        <dbReference type="ARBA" id="ARBA00023014"/>
    </source>
</evidence>
<evidence type="ECO:0000256" key="7">
    <source>
        <dbReference type="ARBA" id="ARBA00022603"/>
    </source>
</evidence>
<dbReference type="SUPFAM" id="SSF102114">
    <property type="entry name" value="Radical SAM enzymes"/>
    <property type="match status" value="1"/>
</dbReference>
<comment type="similarity">
    <text evidence="3">Belongs to the radical SAM superfamily. RlmN family.</text>
</comment>
<gene>
    <name evidence="15" type="primary">rlmN</name>
    <name evidence="15" type="ORF">SPIROBIBN47_100051</name>
</gene>
<dbReference type="SFLD" id="SFLDS00029">
    <property type="entry name" value="Radical_SAM"/>
    <property type="match status" value="1"/>
</dbReference>
<evidence type="ECO:0000256" key="8">
    <source>
        <dbReference type="ARBA" id="ARBA00022679"/>
    </source>
</evidence>
<evidence type="ECO:0000256" key="6">
    <source>
        <dbReference type="ARBA" id="ARBA00022552"/>
    </source>
</evidence>
<keyword evidence="7 15" id="KW-0489">Methyltransferase</keyword>
<evidence type="ECO:0000256" key="11">
    <source>
        <dbReference type="ARBA" id="ARBA00023004"/>
    </source>
</evidence>
<evidence type="ECO:0000256" key="13">
    <source>
        <dbReference type="ARBA" id="ARBA00023157"/>
    </source>
</evidence>
<dbReference type="InterPro" id="IPR040072">
    <property type="entry name" value="Methyltransferase_A"/>
</dbReference>
<dbReference type="EC" id="2.1.1.192" evidence="15"/>
<sequence>MSGPALSNHMKVYPSGLSLAETAALLPDQPPYRARQVYEWFSKGIASFDAMTNLPQSLRERLSGLYGGQVRSSSIEKELIDEDGSLKLQIRLRDGAAVECVLLEDIEGRKTACLSSQVGCPMGCAFCKTGTLGFLRNLGPDEIIEQFHFLRDRRGFISNVVFMGMGEPLLNLENVRKAIVVLSSPEGIGMSLRKITISTSGIIPGILDIAQSGPKIRLAISLTSAEPNLRTRLMPVNKTWPLDELKSALLQFQQATRDRITLEVVLIGNMNASETDAEALAAWITPLKAQVNLIAWNPIQGMPFEQPSPRQMRIFSEILERKGIVTVQRMSRGRGVMGACGQLGDTLQTTNPPSA</sequence>
<dbReference type="InterPro" id="IPR058240">
    <property type="entry name" value="rSAM_sf"/>
</dbReference>
<dbReference type="InterPro" id="IPR007197">
    <property type="entry name" value="rSAM"/>
</dbReference>
<evidence type="ECO:0000259" key="14">
    <source>
        <dbReference type="PROSITE" id="PS51918"/>
    </source>
</evidence>
<evidence type="ECO:0000313" key="15">
    <source>
        <dbReference type="EMBL" id="SLM09821.1"/>
    </source>
</evidence>
<dbReference type="AlphaFoldDB" id="A0A3P3XFC2"/>
<dbReference type="GO" id="GO:0030488">
    <property type="term" value="P:tRNA methylation"/>
    <property type="evidence" value="ECO:0007669"/>
    <property type="project" value="TreeGrafter"/>
</dbReference>
<dbReference type="GO" id="GO:0008173">
    <property type="term" value="F:RNA methyltransferase activity"/>
    <property type="evidence" value="ECO:0007669"/>
    <property type="project" value="InterPro"/>
</dbReference>
<dbReference type="SFLD" id="SFLDF00275">
    <property type="entry name" value="adenosine_C2_methyltransferase"/>
    <property type="match status" value="1"/>
</dbReference>
<protein>
    <submittedName>
        <fullName evidence="15">Putative dual-specificity RNA methyltransferase RlmN</fullName>
        <ecNumber evidence="15">2.1.1.-</ecNumber>
        <ecNumber evidence="15">2.1.1.192</ecNumber>
    </submittedName>
</protein>
<dbReference type="InterPro" id="IPR004383">
    <property type="entry name" value="rRNA_lsu_MTrfase_RlmN/Cfr"/>
</dbReference>
<evidence type="ECO:0000256" key="2">
    <source>
        <dbReference type="ARBA" id="ARBA00004496"/>
    </source>
</evidence>
<dbReference type="GO" id="GO:0005737">
    <property type="term" value="C:cytoplasm"/>
    <property type="evidence" value="ECO:0007669"/>
    <property type="project" value="UniProtKB-SubCell"/>
</dbReference>
<dbReference type="PROSITE" id="PS51918">
    <property type="entry name" value="RADICAL_SAM"/>
    <property type="match status" value="1"/>
</dbReference>
<dbReference type="Gene3D" id="3.20.20.70">
    <property type="entry name" value="Aldolase class I"/>
    <property type="match status" value="1"/>
</dbReference>
<dbReference type="PANTHER" id="PTHR30544:SF5">
    <property type="entry name" value="RADICAL SAM CORE DOMAIN-CONTAINING PROTEIN"/>
    <property type="match status" value="1"/>
</dbReference>
<proteinExistence type="inferred from homology"/>
<evidence type="ECO:0000256" key="1">
    <source>
        <dbReference type="ARBA" id="ARBA00001966"/>
    </source>
</evidence>
<keyword evidence="11" id="KW-0408">Iron</keyword>
<keyword evidence="4" id="KW-0004">4Fe-4S</keyword>
<organism evidence="15">
    <name type="scientific">uncultured spirochete</name>
    <dbReference type="NCBI Taxonomy" id="156406"/>
    <lineage>
        <taxon>Bacteria</taxon>
        <taxon>Pseudomonadati</taxon>
        <taxon>Spirochaetota</taxon>
        <taxon>Spirochaetia</taxon>
        <taxon>Spirochaetales</taxon>
        <taxon>environmental samples</taxon>
    </lineage>
</organism>
<keyword evidence="5" id="KW-0963">Cytoplasm</keyword>
<dbReference type="EMBL" id="FWDM01000002">
    <property type="protein sequence ID" value="SLM09821.1"/>
    <property type="molecule type" value="Genomic_DNA"/>
</dbReference>
<dbReference type="PIRSF" id="PIRSF006004">
    <property type="entry name" value="CHP00048"/>
    <property type="match status" value="1"/>
</dbReference>
<keyword evidence="12" id="KW-0411">Iron-sulfur</keyword>
<feature type="domain" description="Radical SAM core" evidence="14">
    <location>
        <begin position="106"/>
        <end position="334"/>
    </location>
</feature>
<reference evidence="15" key="1">
    <citation type="submission" date="2017-02" db="EMBL/GenBank/DDBJ databases">
        <authorList>
            <person name="Regsiter A."/>
            <person name="William W."/>
        </authorList>
    </citation>
    <scope>NUCLEOTIDE SEQUENCE</scope>
    <source>
        <strain evidence="15">Bib</strain>
    </source>
</reference>
<dbReference type="GO" id="GO:0051539">
    <property type="term" value="F:4 iron, 4 sulfur cluster binding"/>
    <property type="evidence" value="ECO:0007669"/>
    <property type="project" value="UniProtKB-KW"/>
</dbReference>
<keyword evidence="13" id="KW-1015">Disulfide bond</keyword>
<evidence type="ECO:0000256" key="10">
    <source>
        <dbReference type="ARBA" id="ARBA00022723"/>
    </source>
</evidence>
<comment type="subcellular location">
    <subcellularLocation>
        <location evidence="2">Cytoplasm</location>
    </subcellularLocation>
</comment>
<dbReference type="GO" id="GO:0046872">
    <property type="term" value="F:metal ion binding"/>
    <property type="evidence" value="ECO:0007669"/>
    <property type="project" value="UniProtKB-KW"/>
</dbReference>
<evidence type="ECO:0000256" key="4">
    <source>
        <dbReference type="ARBA" id="ARBA00022485"/>
    </source>
</evidence>
<dbReference type="CDD" id="cd01335">
    <property type="entry name" value="Radical_SAM"/>
    <property type="match status" value="1"/>
</dbReference>
<dbReference type="Pfam" id="PF21016">
    <property type="entry name" value="RlmN_N"/>
    <property type="match status" value="1"/>
</dbReference>
<dbReference type="Pfam" id="PF04055">
    <property type="entry name" value="Radical_SAM"/>
    <property type="match status" value="1"/>
</dbReference>
<evidence type="ECO:0000256" key="3">
    <source>
        <dbReference type="ARBA" id="ARBA00007544"/>
    </source>
</evidence>
<evidence type="ECO:0000256" key="5">
    <source>
        <dbReference type="ARBA" id="ARBA00022490"/>
    </source>
</evidence>
<keyword evidence="8 15" id="KW-0808">Transferase</keyword>
<dbReference type="PANTHER" id="PTHR30544">
    <property type="entry name" value="23S RRNA METHYLTRANSFERASE"/>
    <property type="match status" value="1"/>
</dbReference>
<evidence type="ECO:0000256" key="9">
    <source>
        <dbReference type="ARBA" id="ARBA00022691"/>
    </source>
</evidence>
<dbReference type="InterPro" id="IPR048641">
    <property type="entry name" value="RlmN_N"/>
</dbReference>
<keyword evidence="10" id="KW-0479">Metal-binding</keyword>
<dbReference type="InterPro" id="IPR013785">
    <property type="entry name" value="Aldolase_TIM"/>
</dbReference>
<keyword evidence="6" id="KW-0698">rRNA processing</keyword>
<dbReference type="GO" id="GO:0070475">
    <property type="term" value="P:rRNA base methylation"/>
    <property type="evidence" value="ECO:0007669"/>
    <property type="project" value="TreeGrafter"/>
</dbReference>
<accession>A0A3P3XFC2</accession>